<feature type="transmembrane region" description="Helical" evidence="2">
    <location>
        <begin position="202"/>
        <end position="221"/>
    </location>
</feature>
<evidence type="ECO:0000313" key="3">
    <source>
        <dbReference type="EMBL" id="VAW10219.1"/>
    </source>
</evidence>
<feature type="transmembrane region" description="Helical" evidence="2">
    <location>
        <begin position="462"/>
        <end position="482"/>
    </location>
</feature>
<dbReference type="PANTHER" id="PTHR38434">
    <property type="entry name" value="BLL2549 PROTEIN"/>
    <property type="match status" value="1"/>
</dbReference>
<evidence type="ECO:0000256" key="2">
    <source>
        <dbReference type="SAM" id="Phobius"/>
    </source>
</evidence>
<feature type="transmembrane region" description="Helical" evidence="2">
    <location>
        <begin position="413"/>
        <end position="432"/>
    </location>
</feature>
<feature type="compositionally biased region" description="Basic and acidic residues" evidence="1">
    <location>
        <begin position="912"/>
        <end position="923"/>
    </location>
</feature>
<feature type="transmembrane region" description="Helical" evidence="2">
    <location>
        <begin position="624"/>
        <end position="640"/>
    </location>
</feature>
<feature type="region of interest" description="Disordered" evidence="1">
    <location>
        <begin position="903"/>
        <end position="923"/>
    </location>
</feature>
<feature type="transmembrane region" description="Helical" evidence="2">
    <location>
        <begin position="302"/>
        <end position="320"/>
    </location>
</feature>
<dbReference type="PANTHER" id="PTHR38434:SF1">
    <property type="entry name" value="BLL2549 PROTEIN"/>
    <property type="match status" value="1"/>
</dbReference>
<feature type="transmembrane region" description="Helical" evidence="2">
    <location>
        <begin position="822"/>
        <end position="841"/>
    </location>
</feature>
<feature type="transmembrane region" description="Helical" evidence="2">
    <location>
        <begin position="652"/>
        <end position="671"/>
    </location>
</feature>
<feature type="transmembrane region" description="Helical" evidence="2">
    <location>
        <begin position="227"/>
        <end position="247"/>
    </location>
</feature>
<dbReference type="InterPro" id="IPR014600">
    <property type="entry name" value="UCP035905_mem"/>
</dbReference>
<feature type="transmembrane region" description="Helical" evidence="2">
    <location>
        <begin position="332"/>
        <end position="351"/>
    </location>
</feature>
<keyword evidence="2" id="KW-0472">Membrane</keyword>
<feature type="transmembrane region" description="Helical" evidence="2">
    <location>
        <begin position="136"/>
        <end position="155"/>
    </location>
</feature>
<reference evidence="3" key="1">
    <citation type="submission" date="2018-06" db="EMBL/GenBank/DDBJ databases">
        <authorList>
            <person name="Zhirakovskaya E."/>
        </authorList>
    </citation>
    <scope>NUCLEOTIDE SEQUENCE</scope>
</reference>
<feature type="transmembrane region" description="Helical" evidence="2">
    <location>
        <begin position="278"/>
        <end position="295"/>
    </location>
</feature>
<feature type="transmembrane region" description="Helical" evidence="2">
    <location>
        <begin position="750"/>
        <end position="771"/>
    </location>
</feature>
<keyword evidence="2" id="KW-0812">Transmembrane</keyword>
<evidence type="ECO:0000256" key="1">
    <source>
        <dbReference type="SAM" id="MobiDB-lite"/>
    </source>
</evidence>
<feature type="transmembrane region" description="Helical" evidence="2">
    <location>
        <begin position="489"/>
        <end position="510"/>
    </location>
</feature>
<feature type="transmembrane region" description="Helical" evidence="2">
    <location>
        <begin position="846"/>
        <end position="864"/>
    </location>
</feature>
<feature type="compositionally biased region" description="Low complexity" evidence="1">
    <location>
        <begin position="88"/>
        <end position="101"/>
    </location>
</feature>
<feature type="compositionally biased region" description="Polar residues" evidence="1">
    <location>
        <begin position="69"/>
        <end position="81"/>
    </location>
</feature>
<name>A0A3B0TDJ8_9ZZZZ</name>
<feature type="transmembrane region" description="Helical" evidence="2">
    <location>
        <begin position="721"/>
        <end position="738"/>
    </location>
</feature>
<feature type="transmembrane region" description="Helical" evidence="2">
    <location>
        <begin position="543"/>
        <end position="560"/>
    </location>
</feature>
<feature type="transmembrane region" description="Helical" evidence="2">
    <location>
        <begin position="783"/>
        <end position="802"/>
    </location>
</feature>
<feature type="transmembrane region" description="Helical" evidence="2">
    <location>
        <begin position="254"/>
        <end position="272"/>
    </location>
</feature>
<feature type="transmembrane region" description="Helical" evidence="2">
    <location>
        <begin position="876"/>
        <end position="893"/>
    </location>
</feature>
<sequence length="923" mass="97495">MSVLLALVAIVYVVIVPTVAFVALRRTARLRQELSVLQTRLGQHGPASEPKAPLAAAEDAPEKRRSSEPLISSPAQASDTVSADAGEEAVAPPAGASGPAGRWHDPASTPTPLWGKKIPGGEKIPADGEYEMTSKWLVWAGGIALALGGIFLARYAIGVGVLTPLVRIVLGLIAGAAMVSAGEATRRWSVTSRFRIAGSDRVPAILSGAGLITLFASVYAADSFYGLIPPPVTFVLLVVLSLGALALALLHGPALGLLGLAGAMVVPLLVQTDAPSPWTLFLYLGFVASIMIAAAHYRNWSWLGWTALGGSAAWVLVWLAGGPGGDGGGDHVPVGLFVVYIAALPLGFATYRLDGGAPFHLPGYVRTPLFVWSAVASAMAFFTLRVWAYDLVSLLVLAALAGLYLASAWRAPVRLGLVFTSAVAVLAGLASWDVPALVPEDFVPGLDVFGAAPLPAPAFEKFAYVAFGFAALYFAVGLAAIGRVRFANIWAALSAGLPAIILFLAYWRWLDFDTNQSWSAIGLGLAAVNVAAASRFTAARGPLGAYAVATIAGLSLAFAMTLQEAWLTVALALQLPAIAMISTRLDLKPLRYVALVIAGIAMARLLLNPYLLSYPLGATPVFNWILYGYGIPAIAFWLAARRLLTVKDDSAVQVLEAGAIAFVTCLVSFQIRHGFVGSLGAEYDDLWEISLHSAVWIALSYALYASGALSRRPVLKWASAILRAAGAAQIVFMHVLVLNPAVSPIYVGEWPLFNVLGLAYLLPAIFAIAYVRAAQEKSDDLTALIAGGFAVGLIFIYLSMEVMRGFRGSLPYLSGPSEAERYAYSVVWLIYACALLGLGLWRGNRLIRLVALGVLLVTTLKVFVFDMSNLTGALRAVSFLGLGVVLIAIGYIYQRFIQPHGPRDAPAAAPDRPPDKTGDEPAT</sequence>
<keyword evidence="2" id="KW-1133">Transmembrane helix</keyword>
<feature type="transmembrane region" description="Helical" evidence="2">
    <location>
        <begin position="592"/>
        <end position="612"/>
    </location>
</feature>
<feature type="transmembrane region" description="Helical" evidence="2">
    <location>
        <begin position="566"/>
        <end position="585"/>
    </location>
</feature>
<dbReference type="InterPro" id="IPR019286">
    <property type="entry name" value="DUF2339_TM"/>
</dbReference>
<gene>
    <name evidence="3" type="ORF">MNBD_ALPHA09-605</name>
</gene>
<protein>
    <submittedName>
        <fullName evidence="3">Uncharacterized protein</fullName>
    </submittedName>
</protein>
<proteinExistence type="predicted"/>
<feature type="region of interest" description="Disordered" evidence="1">
    <location>
        <begin position="41"/>
        <end position="120"/>
    </location>
</feature>
<dbReference type="EMBL" id="UOEM01000008">
    <property type="protein sequence ID" value="VAW10219.1"/>
    <property type="molecule type" value="Genomic_DNA"/>
</dbReference>
<dbReference type="PIRSF" id="PIRSF035905">
    <property type="entry name" value="UCP035905_mp"/>
    <property type="match status" value="1"/>
</dbReference>
<feature type="transmembrane region" description="Helical" evidence="2">
    <location>
        <begin position="387"/>
        <end position="406"/>
    </location>
</feature>
<feature type="transmembrane region" description="Helical" evidence="2">
    <location>
        <begin position="516"/>
        <end position="536"/>
    </location>
</feature>
<dbReference type="Pfam" id="PF10101">
    <property type="entry name" value="DUF2339"/>
    <property type="match status" value="1"/>
</dbReference>
<feature type="transmembrane region" description="Helical" evidence="2">
    <location>
        <begin position="363"/>
        <end position="381"/>
    </location>
</feature>
<feature type="transmembrane region" description="Helical" evidence="2">
    <location>
        <begin position="161"/>
        <end position="181"/>
    </location>
</feature>
<organism evidence="3">
    <name type="scientific">hydrothermal vent metagenome</name>
    <dbReference type="NCBI Taxonomy" id="652676"/>
    <lineage>
        <taxon>unclassified sequences</taxon>
        <taxon>metagenomes</taxon>
        <taxon>ecological metagenomes</taxon>
    </lineage>
</organism>
<feature type="transmembrane region" description="Helical" evidence="2">
    <location>
        <begin position="691"/>
        <end position="709"/>
    </location>
</feature>
<dbReference type="AlphaFoldDB" id="A0A3B0TDJ8"/>
<feature type="transmembrane region" description="Helical" evidence="2">
    <location>
        <begin position="6"/>
        <end position="24"/>
    </location>
</feature>
<accession>A0A3B0TDJ8</accession>